<dbReference type="AlphaFoldDB" id="A0AAD4MUP1"/>
<gene>
    <name evidence="1" type="ORF">DdX_12704</name>
</gene>
<protein>
    <recommendedName>
        <fullName evidence="3">OTU domain-containing protein</fullName>
    </recommendedName>
</protein>
<accession>A0AAD4MUP1</accession>
<dbReference type="Proteomes" id="UP001201812">
    <property type="component" value="Unassembled WGS sequence"/>
</dbReference>
<evidence type="ECO:0008006" key="3">
    <source>
        <dbReference type="Google" id="ProtNLM"/>
    </source>
</evidence>
<name>A0AAD4MUP1_9BILA</name>
<reference evidence="1" key="1">
    <citation type="submission" date="2022-01" db="EMBL/GenBank/DDBJ databases">
        <title>Genome Sequence Resource for Two Populations of Ditylenchus destructor, the Migratory Endoparasitic Phytonematode.</title>
        <authorList>
            <person name="Zhang H."/>
            <person name="Lin R."/>
            <person name="Xie B."/>
        </authorList>
    </citation>
    <scope>NUCLEOTIDE SEQUENCE</scope>
    <source>
        <strain evidence="1">BazhouSP</strain>
    </source>
</reference>
<comment type="caution">
    <text evidence="1">The sequence shown here is derived from an EMBL/GenBank/DDBJ whole genome shotgun (WGS) entry which is preliminary data.</text>
</comment>
<evidence type="ECO:0000313" key="1">
    <source>
        <dbReference type="EMBL" id="KAI1706921.1"/>
    </source>
</evidence>
<organism evidence="1 2">
    <name type="scientific">Ditylenchus destructor</name>
    <dbReference type="NCBI Taxonomy" id="166010"/>
    <lineage>
        <taxon>Eukaryota</taxon>
        <taxon>Metazoa</taxon>
        <taxon>Ecdysozoa</taxon>
        <taxon>Nematoda</taxon>
        <taxon>Chromadorea</taxon>
        <taxon>Rhabditida</taxon>
        <taxon>Tylenchina</taxon>
        <taxon>Tylenchomorpha</taxon>
        <taxon>Sphaerularioidea</taxon>
        <taxon>Anguinidae</taxon>
        <taxon>Anguininae</taxon>
        <taxon>Ditylenchus</taxon>
    </lineage>
</organism>
<keyword evidence="2" id="KW-1185">Reference proteome</keyword>
<proteinExistence type="predicted"/>
<evidence type="ECO:0000313" key="2">
    <source>
        <dbReference type="Proteomes" id="UP001201812"/>
    </source>
</evidence>
<dbReference type="EMBL" id="JAKKPZ010000044">
    <property type="protein sequence ID" value="KAI1706921.1"/>
    <property type="molecule type" value="Genomic_DNA"/>
</dbReference>
<sequence length="202" mass="22978">MKPKTQVFRRSKSLTDLATNTQQTRSNLAEKAENNNANETVPKGKRQIYKVVPSTDPVHLDHSTHYSRGNCYYRALSVRVTGSEMNHEGLRKAIMCFGEARKMEDPLIAQLYEITEITPSKRKTAATGHKDTDHYARFPLDFVLAAKCLQVNIIVYNDDHEWEVYRPDATSCRPLVEVPQEEIPSIALEYNCDHVTLVNTIG</sequence>